<dbReference type="InterPro" id="IPR052579">
    <property type="entry name" value="Zinc_finger_SWIM"/>
</dbReference>
<protein>
    <recommendedName>
        <fullName evidence="1">MULE transposase domain-containing protein</fullName>
    </recommendedName>
</protein>
<dbReference type="Proteomes" id="UP001632038">
    <property type="component" value="Unassembled WGS sequence"/>
</dbReference>
<organism evidence="2 3">
    <name type="scientific">Castilleja foliolosa</name>
    <dbReference type="NCBI Taxonomy" id="1961234"/>
    <lineage>
        <taxon>Eukaryota</taxon>
        <taxon>Viridiplantae</taxon>
        <taxon>Streptophyta</taxon>
        <taxon>Embryophyta</taxon>
        <taxon>Tracheophyta</taxon>
        <taxon>Spermatophyta</taxon>
        <taxon>Magnoliopsida</taxon>
        <taxon>eudicotyledons</taxon>
        <taxon>Gunneridae</taxon>
        <taxon>Pentapetalae</taxon>
        <taxon>asterids</taxon>
        <taxon>lamiids</taxon>
        <taxon>Lamiales</taxon>
        <taxon>Orobanchaceae</taxon>
        <taxon>Pedicularideae</taxon>
        <taxon>Castillejinae</taxon>
        <taxon>Castilleja</taxon>
    </lineage>
</organism>
<dbReference type="PANTHER" id="PTHR31569:SF4">
    <property type="entry name" value="SWIM-TYPE DOMAIN-CONTAINING PROTEIN"/>
    <property type="match status" value="1"/>
</dbReference>
<dbReference type="Pfam" id="PF08731">
    <property type="entry name" value="AFT"/>
    <property type="match status" value="1"/>
</dbReference>
<dbReference type="Pfam" id="PF10551">
    <property type="entry name" value="MULE"/>
    <property type="match status" value="1"/>
</dbReference>
<dbReference type="EMBL" id="JAVIJP010000099">
    <property type="protein sequence ID" value="KAL3615935.1"/>
    <property type="molecule type" value="Genomic_DNA"/>
</dbReference>
<dbReference type="Gene3D" id="3.90.70.80">
    <property type="match status" value="1"/>
</dbReference>
<evidence type="ECO:0000313" key="3">
    <source>
        <dbReference type="Proteomes" id="UP001632038"/>
    </source>
</evidence>
<accession>A0ABD3BEV5</accession>
<dbReference type="InterPro" id="IPR014842">
    <property type="entry name" value="AFT"/>
</dbReference>
<comment type="caution">
    <text evidence="2">The sequence shown here is derived from an EMBL/GenBank/DDBJ whole genome shotgun (WGS) entry which is preliminary data.</text>
</comment>
<dbReference type="AlphaFoldDB" id="A0ABD3BEV5"/>
<name>A0ABD3BEV5_9LAMI</name>
<reference evidence="3" key="1">
    <citation type="journal article" date="2024" name="IScience">
        <title>Strigolactones Initiate the Formation of Haustorium-like Structures in Castilleja.</title>
        <authorList>
            <person name="Buerger M."/>
            <person name="Peterson D."/>
            <person name="Chory J."/>
        </authorList>
    </citation>
    <scope>NUCLEOTIDE SEQUENCE [LARGE SCALE GENOMIC DNA]</scope>
</reference>
<gene>
    <name evidence="2" type="ORF">CASFOL_040229</name>
</gene>
<dbReference type="PANTHER" id="PTHR31569">
    <property type="entry name" value="SWIM-TYPE DOMAIN-CONTAINING PROTEIN"/>
    <property type="match status" value="1"/>
</dbReference>
<sequence length="713" mass="82261">MSTFYENQSVEGDEFIMSTPEFFTNQMFGSREELINWVKNMAYSIGVVVITKRSNKDPSGFVYKVVLMCDRGGKYKIKDSSRVSGTKKIDCPFELEGNYSSEYNSWTLTVNCEEHNHQPVLYMEGHPYAKRLSENEFNLVAELTRMNVAPRDILSILKDRNLTNMSTIRNIYNARNKIRMIEQSSNSPMQVLMSLLHSNGYAYEFSTTCSNELENLFFIVGVTSTNKTFSIAFVFMHNEKTDNYIWALKCLRLTLDKCMHPRVIITDSELALVNACKEVFSDAAQLLCRWHIGQNIFKHCRPSIKVARDWSIFLSLWKLLEDSTTLISYTENYKQLQSFLTEYPALDLILADLQRWKNRQVDSSNCGCQLRTSCGLPCACELSMHISSGRYISLDSIDIFWRKLDFSPSTFLMDILGPGATDIREPKVQKSTRGRPSLKKLQQKRRAEFCSTRYSCSTMPSIVGLDSVKEPARHSSYDINLSEEPTIDLNEVPREFEHSYNIDLNEVPPMNGSDLMVDIPKVFHPYITNIQNVKGDGNCGFRALAVCLGLDEEKSYEYIRQQMREELQNRYRIYSDIFVSDVDSLYRDLCFSGSPCPVEHWMKMPEAGVLIANKFGIIVHSLSMSGNTTIFPFWSAPEEFQCHKTLTIALVNDENHYVMVELQGEYPMPVITPYWNFRHITPSAARWETMYRSRLELYTQLCRRESCYVNLSD</sequence>
<evidence type="ECO:0000259" key="1">
    <source>
        <dbReference type="Pfam" id="PF10551"/>
    </source>
</evidence>
<proteinExistence type="predicted"/>
<dbReference type="CDD" id="cd22744">
    <property type="entry name" value="OTU"/>
    <property type="match status" value="1"/>
</dbReference>
<keyword evidence="3" id="KW-1185">Reference proteome</keyword>
<feature type="domain" description="MULE transposase" evidence="1">
    <location>
        <begin position="215"/>
        <end position="295"/>
    </location>
</feature>
<evidence type="ECO:0000313" key="2">
    <source>
        <dbReference type="EMBL" id="KAL3615935.1"/>
    </source>
</evidence>
<dbReference type="InterPro" id="IPR018289">
    <property type="entry name" value="MULE_transposase_dom"/>
</dbReference>